<organism evidence="1 2">
    <name type="scientific">Microbispora corallina</name>
    <dbReference type="NCBI Taxonomy" id="83302"/>
    <lineage>
        <taxon>Bacteria</taxon>
        <taxon>Bacillati</taxon>
        <taxon>Actinomycetota</taxon>
        <taxon>Actinomycetes</taxon>
        <taxon>Streptosporangiales</taxon>
        <taxon>Streptosporangiaceae</taxon>
        <taxon>Microbispora</taxon>
    </lineage>
</organism>
<name>A0ABQ4GC13_9ACTN</name>
<accession>A0ABQ4GC13</accession>
<evidence type="ECO:0000313" key="2">
    <source>
        <dbReference type="Proteomes" id="UP000603904"/>
    </source>
</evidence>
<dbReference type="Proteomes" id="UP000603904">
    <property type="component" value="Unassembled WGS sequence"/>
</dbReference>
<evidence type="ECO:0000313" key="1">
    <source>
        <dbReference type="EMBL" id="GIH44541.1"/>
    </source>
</evidence>
<dbReference type="EMBL" id="BOOC01000062">
    <property type="protein sequence ID" value="GIH44541.1"/>
    <property type="molecule type" value="Genomic_DNA"/>
</dbReference>
<keyword evidence="2" id="KW-1185">Reference proteome</keyword>
<gene>
    <name evidence="1" type="ORF">Mco01_75410</name>
</gene>
<comment type="caution">
    <text evidence="1">The sequence shown here is derived from an EMBL/GenBank/DDBJ whole genome shotgun (WGS) entry which is preliminary data.</text>
</comment>
<reference evidence="1 2" key="1">
    <citation type="submission" date="2021-01" db="EMBL/GenBank/DDBJ databases">
        <title>Whole genome shotgun sequence of Microbispora corallina NBRC 16416.</title>
        <authorList>
            <person name="Komaki H."/>
            <person name="Tamura T."/>
        </authorList>
    </citation>
    <scope>NUCLEOTIDE SEQUENCE [LARGE SCALE GENOMIC DNA]</scope>
    <source>
        <strain evidence="1 2">NBRC 16416</strain>
    </source>
</reference>
<proteinExistence type="predicted"/>
<protein>
    <submittedName>
        <fullName evidence="1">Uncharacterized protein</fullName>
    </submittedName>
</protein>
<sequence>MAGWSAMAGTHEFVVPADHQARELAQALAAHGFARVTARPSPQGGWRVTAFDEGPYPVDAIGHRLIDAVGRAAAAVARQHGGYPEGGSRCDVSMLPVLRGADAPIVCTNAGARPPTPAVVVLAPPPRRSLALTPDTAQDVPIDLSGLDDIPWADLGHAHGSAEDIPELLRALSDPFGDWDSTLDVLFGDDLLHQGSCYSATAPALPFLSRMIVSGALPARQRLDLFVWLLVAADRWADSLLGDADHAVAQGHLPIPATWTEDVHLTVGEQLPELVSRWETEPPAVRFLLACLAGLYPHHARRIGDQISLMAQEFHGTRPGAYLLLAEALVYARDDQALAVAADIIAWETNHDPGWLEVADVTTAVKAGHVLAEGALRALSDAE</sequence>